<evidence type="ECO:0000313" key="3">
    <source>
        <dbReference type="Proteomes" id="UP001596071"/>
    </source>
</evidence>
<dbReference type="InterPro" id="IPR000871">
    <property type="entry name" value="Beta-lactam_class-A"/>
</dbReference>
<dbReference type="SUPFAM" id="SSF56601">
    <property type="entry name" value="beta-lactamase/transpeptidase-like"/>
    <property type="match status" value="1"/>
</dbReference>
<dbReference type="PANTHER" id="PTHR35333:SF3">
    <property type="entry name" value="BETA-LACTAMASE-TYPE TRANSPEPTIDASE FOLD CONTAINING PROTEIN"/>
    <property type="match status" value="1"/>
</dbReference>
<name>A0ABW0U279_9BACL</name>
<protein>
    <submittedName>
        <fullName evidence="2">Serine hydrolase</fullName>
    </submittedName>
</protein>
<organism evidence="2 3">
    <name type="scientific">Sporosarcina koreensis</name>
    <dbReference type="NCBI Taxonomy" id="334735"/>
    <lineage>
        <taxon>Bacteria</taxon>
        <taxon>Bacillati</taxon>
        <taxon>Bacillota</taxon>
        <taxon>Bacilli</taxon>
        <taxon>Bacillales</taxon>
        <taxon>Caryophanaceae</taxon>
        <taxon>Sporosarcina</taxon>
    </lineage>
</organism>
<dbReference type="EMBL" id="JBHSNP010000028">
    <property type="protein sequence ID" value="MFC5604713.1"/>
    <property type="molecule type" value="Genomic_DNA"/>
</dbReference>
<keyword evidence="2" id="KW-0378">Hydrolase</keyword>
<dbReference type="RefSeq" id="WP_381446760.1">
    <property type="nucleotide sequence ID" value="NZ_JBHSNP010000028.1"/>
</dbReference>
<dbReference type="PANTHER" id="PTHR35333">
    <property type="entry name" value="BETA-LACTAMASE"/>
    <property type="match status" value="1"/>
</dbReference>
<evidence type="ECO:0000259" key="1">
    <source>
        <dbReference type="Pfam" id="PF13354"/>
    </source>
</evidence>
<feature type="domain" description="Beta-lactamase class A catalytic" evidence="1">
    <location>
        <begin position="18"/>
        <end position="266"/>
    </location>
</feature>
<reference evidence="3" key="1">
    <citation type="journal article" date="2019" name="Int. J. Syst. Evol. Microbiol.">
        <title>The Global Catalogue of Microorganisms (GCM) 10K type strain sequencing project: providing services to taxonomists for standard genome sequencing and annotation.</title>
        <authorList>
            <consortium name="The Broad Institute Genomics Platform"/>
            <consortium name="The Broad Institute Genome Sequencing Center for Infectious Disease"/>
            <person name="Wu L."/>
            <person name="Ma J."/>
        </authorList>
    </citation>
    <scope>NUCLEOTIDE SEQUENCE [LARGE SCALE GENOMIC DNA]</scope>
    <source>
        <strain evidence="3">KACC 11299</strain>
    </source>
</reference>
<dbReference type="Pfam" id="PF13354">
    <property type="entry name" value="Beta-lactamase2"/>
    <property type="match status" value="1"/>
</dbReference>
<dbReference type="InterPro" id="IPR012338">
    <property type="entry name" value="Beta-lactam/transpept-like"/>
</dbReference>
<accession>A0ABW0U279</accession>
<dbReference type="GO" id="GO:0016787">
    <property type="term" value="F:hydrolase activity"/>
    <property type="evidence" value="ECO:0007669"/>
    <property type="project" value="UniProtKB-KW"/>
</dbReference>
<evidence type="ECO:0000313" key="2">
    <source>
        <dbReference type="EMBL" id="MFC5604713.1"/>
    </source>
</evidence>
<dbReference type="Proteomes" id="UP001596071">
    <property type="component" value="Unassembled WGS sequence"/>
</dbReference>
<proteinExistence type="predicted"/>
<keyword evidence="3" id="KW-1185">Reference proteome</keyword>
<dbReference type="Gene3D" id="3.40.710.10">
    <property type="entry name" value="DD-peptidase/beta-lactamase superfamily"/>
    <property type="match status" value="1"/>
</dbReference>
<dbReference type="InterPro" id="IPR045155">
    <property type="entry name" value="Beta-lactam_cat"/>
</dbReference>
<gene>
    <name evidence="2" type="ORF">ACFPTP_15870</name>
</gene>
<sequence>MLKEKIESYISGIDATFGISIKHIQTNEEVHIQGDRYFQTASVVKVPILAALYDAVYKGKVDINERIVLQRGDRVPGSGVFQEMDAGSSPTIKDLAMMMIIVSDNMATDKLLTMVDAQMVQNYLRSIGLDHIFVKHSIWELLSLCAGISPTDYSEEMFDRIINTLIAGHYDRESIVFQENMENNVSTTRDMNRLMEKIARGEIFSEACSANIRDILFRQQYTQRIPGLLPRGTKVANKTGSLGTVYNDTGIVHLPDQQGEFVITVFSVGKTLDYEGNEPIARIAKIAFDHFLEGAAG</sequence>
<comment type="caution">
    <text evidence="2">The sequence shown here is derived from an EMBL/GenBank/DDBJ whole genome shotgun (WGS) entry which is preliminary data.</text>
</comment>